<keyword evidence="3" id="KW-1185">Reference proteome</keyword>
<comment type="caution">
    <text evidence="2">The sequence shown here is derived from an EMBL/GenBank/DDBJ whole genome shotgun (WGS) entry which is preliminary data.</text>
</comment>
<evidence type="ECO:0000256" key="1">
    <source>
        <dbReference type="SAM" id="MobiDB-lite"/>
    </source>
</evidence>
<feature type="region of interest" description="Disordered" evidence="1">
    <location>
        <begin position="84"/>
        <end position="138"/>
    </location>
</feature>
<evidence type="ECO:0000313" key="3">
    <source>
        <dbReference type="Proteomes" id="UP001485043"/>
    </source>
</evidence>
<sequence>MTSVQDAYAAEVKGAQDRLKRLKDRYTKRATVRRVGPAGPAAPGTAGEATENGIKRSGSGAAADTAADSTLLLKKVIAACLLDPANGTPVDSGGLHRRLSKPEFTEETRPGGGAPMAPPASAIPLPRTIPPPGGPMDMPRGPPHMQPAHFHQGPPMGMGPPFGMRPPMLGPPGMGPPGMPQPMGMFGMGGPMPNLGLRPPGQHPGSDLDAILSRPTIRDKNRTERGAELLDLIQKPTAKESATVNKFKTEGGVCRAGVLPTPHQG</sequence>
<feature type="region of interest" description="Disordered" evidence="1">
    <location>
        <begin position="27"/>
        <end position="61"/>
    </location>
</feature>
<protein>
    <submittedName>
        <fullName evidence="2">Uncharacterized protein</fullName>
    </submittedName>
</protein>
<name>A0AAW1TB13_9CHLO</name>
<dbReference type="AlphaFoldDB" id="A0AAW1TB13"/>
<dbReference type="Proteomes" id="UP001485043">
    <property type="component" value="Unassembled WGS sequence"/>
</dbReference>
<reference evidence="2 3" key="1">
    <citation type="journal article" date="2024" name="Nat. Commun.">
        <title>Phylogenomics reveals the evolutionary origins of lichenization in chlorophyte algae.</title>
        <authorList>
            <person name="Puginier C."/>
            <person name="Libourel C."/>
            <person name="Otte J."/>
            <person name="Skaloud P."/>
            <person name="Haon M."/>
            <person name="Grisel S."/>
            <person name="Petersen M."/>
            <person name="Berrin J.G."/>
            <person name="Delaux P.M."/>
            <person name="Dal Grande F."/>
            <person name="Keller J."/>
        </authorList>
    </citation>
    <scope>NUCLEOTIDE SEQUENCE [LARGE SCALE GENOMIC DNA]</scope>
    <source>
        <strain evidence="2 3">SAG 2523</strain>
    </source>
</reference>
<gene>
    <name evidence="2" type="ORF">WJX84_007405</name>
</gene>
<feature type="compositionally biased region" description="Basic and acidic residues" evidence="1">
    <location>
        <begin position="100"/>
        <end position="109"/>
    </location>
</feature>
<evidence type="ECO:0000313" key="2">
    <source>
        <dbReference type="EMBL" id="KAK9866287.1"/>
    </source>
</evidence>
<dbReference type="EMBL" id="JALJOV010000173">
    <property type="protein sequence ID" value="KAK9866287.1"/>
    <property type="molecule type" value="Genomic_DNA"/>
</dbReference>
<accession>A0AAW1TB13</accession>
<feature type="compositionally biased region" description="Pro residues" evidence="1">
    <location>
        <begin position="127"/>
        <end position="138"/>
    </location>
</feature>
<proteinExistence type="predicted"/>
<organism evidence="2 3">
    <name type="scientific">Apatococcus fuscideae</name>
    <dbReference type="NCBI Taxonomy" id="2026836"/>
    <lineage>
        <taxon>Eukaryota</taxon>
        <taxon>Viridiplantae</taxon>
        <taxon>Chlorophyta</taxon>
        <taxon>core chlorophytes</taxon>
        <taxon>Trebouxiophyceae</taxon>
        <taxon>Chlorellales</taxon>
        <taxon>Chlorellaceae</taxon>
        <taxon>Apatococcus</taxon>
    </lineage>
</organism>
<feature type="compositionally biased region" description="Low complexity" evidence="1">
    <location>
        <begin position="36"/>
        <end position="61"/>
    </location>
</feature>